<dbReference type="EMBL" id="BTSX01000004">
    <property type="protein sequence ID" value="GMS91692.1"/>
    <property type="molecule type" value="Genomic_DNA"/>
</dbReference>
<gene>
    <name evidence="1" type="ORF">PENTCL1PPCAC_13867</name>
</gene>
<keyword evidence="2" id="KW-1185">Reference proteome</keyword>
<evidence type="ECO:0008006" key="3">
    <source>
        <dbReference type="Google" id="ProtNLM"/>
    </source>
</evidence>
<evidence type="ECO:0000313" key="2">
    <source>
        <dbReference type="Proteomes" id="UP001432027"/>
    </source>
</evidence>
<reference evidence="1" key="1">
    <citation type="submission" date="2023-10" db="EMBL/GenBank/DDBJ databases">
        <title>Genome assembly of Pristionchus species.</title>
        <authorList>
            <person name="Yoshida K."/>
            <person name="Sommer R.J."/>
        </authorList>
    </citation>
    <scope>NUCLEOTIDE SEQUENCE</scope>
    <source>
        <strain evidence="1">RS0144</strain>
    </source>
</reference>
<organism evidence="1 2">
    <name type="scientific">Pristionchus entomophagus</name>
    <dbReference type="NCBI Taxonomy" id="358040"/>
    <lineage>
        <taxon>Eukaryota</taxon>
        <taxon>Metazoa</taxon>
        <taxon>Ecdysozoa</taxon>
        <taxon>Nematoda</taxon>
        <taxon>Chromadorea</taxon>
        <taxon>Rhabditida</taxon>
        <taxon>Rhabditina</taxon>
        <taxon>Diplogasteromorpha</taxon>
        <taxon>Diplogasteroidea</taxon>
        <taxon>Neodiplogasteridae</taxon>
        <taxon>Pristionchus</taxon>
    </lineage>
</organism>
<evidence type="ECO:0000313" key="1">
    <source>
        <dbReference type="EMBL" id="GMS91692.1"/>
    </source>
</evidence>
<sequence>TIGRAGQGRIEAKRNQSEEGRITNCCEIFVAEEWLHPLISQTVEVFLSRVVANLNHFLHHLLPLVLVLVHENDHGERGDERVDRKDVCGDVEEEMLSRGLWRLPEGLPDVH</sequence>
<protein>
    <recommendedName>
        <fullName evidence="3">Ribosomal protein</fullName>
    </recommendedName>
</protein>
<feature type="non-terminal residue" evidence="1">
    <location>
        <position position="111"/>
    </location>
</feature>
<accession>A0AAV5T7Y5</accession>
<proteinExistence type="predicted"/>
<feature type="non-terminal residue" evidence="1">
    <location>
        <position position="1"/>
    </location>
</feature>
<dbReference type="AlphaFoldDB" id="A0AAV5T7Y5"/>
<name>A0AAV5T7Y5_9BILA</name>
<comment type="caution">
    <text evidence="1">The sequence shown here is derived from an EMBL/GenBank/DDBJ whole genome shotgun (WGS) entry which is preliminary data.</text>
</comment>
<dbReference type="Proteomes" id="UP001432027">
    <property type="component" value="Unassembled WGS sequence"/>
</dbReference>